<evidence type="ECO:0000313" key="7">
    <source>
        <dbReference type="EMBL" id="KAK1805488.1"/>
    </source>
</evidence>
<sequence length="1508" mass="166114">DGSLGNIDDLTQEYSEYYSTCFSDVSERVEELRKRQVSQELEMVSTVPGLSPAPSPSLQPGTSLFSANHMDIVLCVHFYCISKQSWKCSCSLCCLLGVFEKPEFGSGSLQLPAEVQESLGISSEASTPETERNIPLHKSSSEDGSVREYLSPLTGKWDNKKKNKSFWQNFMKSPKGITRQTSKGEDIGYVASEITMSDEERIQLMMMVKEKMITVEEALARLKEYERSRQLSTSSDTAECPDGSSLTVNLSSTCNALSECVCVGRKAALTTVKLRLPNLLSSSAISWPHRFLLRAQSFAACRVLKLYISREQSDDEQEDPVKFKRLHKLVNSTRRVRKKLIRVEDSRRQGSEDSLSLDASPSCEDTSALYADVHKKSVRCTDSSLSALAQEQLSLDGDADGLTTSPSSSSLEAWSSAHRLVKTQGGHPHGLIRPARKGSSGSGPVGGSGSSFSELESPGDDETRARCSAASCDPQRALSSQSHGVSTGGVYTHHGPKRPHPQQRRLPVPPDEGKARPPVSTWQRSRPDPNYAYSTKHLLHQRTRDTRKAPSPPGSSAPASPQPCELARDKTKTGGGIGGGWLFPARRLRGRAAISELNITYVVERSLHGHLNWAGLVRPATPAKAERRCLLDDERDSDRKWASSMDRCTKRVLLRIQQKSRTCSFGGFDLSNRSLHVVNTASEPHNKEQEALYRDVVKSPTTSRISLGKKVKSVKETMRKRISKKYSGSISEQSSPDGTPNSPQSPQPDTDSLEKPKLKAGGSVESLRSSLSGQSSMTSCGQTVSTTDSSASNRESVKSEDGDDEEPPYRGPFCGRARVHTDFTPSPYDTDSLKLKRGDVIDIISKPPMGTWMGLLNNKVGTFKFIYVDVLAEEEEKPKRPMRRRRKARVPKPSSVEELLERINLKEHMPTFLFNGYEDLDTFKLLEEEDLDELNIRNPQHRAVLLTAVELLQDFDSSSDPERNALSGSQEKLLSQGRGLAGDSPRDSGCYESSENLENANQTLLSLPPDPPLHHPSLFLLSFCQAHNYMLSASRLKGEYLRVQLCVAGKPRKASGSSRGTAGCEPGHAHTPDYPTIPMTCSTESHQHQAKKERRFPKNLLPRPVKGLSLRALGLKRGPQVGRVPSMAGSRSCEDLDGPQEAPKVWKRSRSLGDMQWEQAREQKMQRHVGINQEGKALEPYCHSQDARVEVKHKTEQHGRGQTKCGWGQMERPTVPTQLPLKPTFCATPADHPEAQSVSAPTSPAPRTHPKKPPVPPPVPAKKSKERLVNGLRYQPLVLSGSTPTMPILVPKPTTPTASPSEGTSSTPVTPDDSRSLPSIPPPWLSDLPESACPHIHGVKVTLGKKVSYAKMADLETVLEERLGLEDIDLTTEPYSDKHGRCGIPQLLVQRYSEDLQQPAKDVASTLDWIRVRRLRKEHRMAIPSGGLTDMCRKPASPIHLSSVSDWLVSIGMPMYSDLLLAAGYGTLGHLSALTEAGVREAGLREERHIRRLLSEARVVTANSTMQS</sequence>
<feature type="domain" description="SH3" evidence="5">
    <location>
        <begin position="812"/>
        <end position="873"/>
    </location>
</feature>
<dbReference type="FunFam" id="2.30.30.40:FF:000021">
    <property type="entry name" value="Putative sam and sh3 domain-containing protein 1"/>
    <property type="match status" value="1"/>
</dbReference>
<dbReference type="PROSITE" id="PS50002">
    <property type="entry name" value="SH3"/>
    <property type="match status" value="1"/>
</dbReference>
<dbReference type="Gene3D" id="2.30.30.40">
    <property type="entry name" value="SH3 Domains"/>
    <property type="match status" value="1"/>
</dbReference>
<dbReference type="InterPro" id="IPR001660">
    <property type="entry name" value="SAM"/>
</dbReference>
<evidence type="ECO:0008006" key="9">
    <source>
        <dbReference type="Google" id="ProtNLM"/>
    </source>
</evidence>
<dbReference type="InterPro" id="IPR036028">
    <property type="entry name" value="SH3-like_dom_sf"/>
</dbReference>
<dbReference type="Pfam" id="PF00536">
    <property type="entry name" value="SAM_1"/>
    <property type="match status" value="1"/>
</dbReference>
<feature type="compositionally biased region" description="Polar residues" evidence="4">
    <location>
        <begin position="782"/>
        <end position="794"/>
    </location>
</feature>
<organism evidence="7 8">
    <name type="scientific">Electrophorus voltai</name>
    <dbReference type="NCBI Taxonomy" id="2609070"/>
    <lineage>
        <taxon>Eukaryota</taxon>
        <taxon>Metazoa</taxon>
        <taxon>Chordata</taxon>
        <taxon>Craniata</taxon>
        <taxon>Vertebrata</taxon>
        <taxon>Euteleostomi</taxon>
        <taxon>Actinopterygii</taxon>
        <taxon>Neopterygii</taxon>
        <taxon>Teleostei</taxon>
        <taxon>Ostariophysi</taxon>
        <taxon>Gymnotiformes</taxon>
        <taxon>Gymnotoidei</taxon>
        <taxon>Gymnotidae</taxon>
        <taxon>Electrophorus</taxon>
    </lineage>
</organism>
<evidence type="ECO:0000259" key="5">
    <source>
        <dbReference type="PROSITE" id="PS50002"/>
    </source>
</evidence>
<dbReference type="InterPro" id="IPR013761">
    <property type="entry name" value="SAM/pointed_sf"/>
</dbReference>
<evidence type="ECO:0000259" key="6">
    <source>
        <dbReference type="PROSITE" id="PS50105"/>
    </source>
</evidence>
<evidence type="ECO:0000256" key="4">
    <source>
        <dbReference type="SAM" id="MobiDB-lite"/>
    </source>
</evidence>
<feature type="domain" description="SAM" evidence="6">
    <location>
        <begin position="891"/>
        <end position="955"/>
    </location>
</feature>
<evidence type="ECO:0000256" key="2">
    <source>
        <dbReference type="ARBA" id="ARBA00022553"/>
    </source>
</evidence>
<dbReference type="Pfam" id="PF07647">
    <property type="entry name" value="SAM_2"/>
    <property type="match status" value="1"/>
</dbReference>
<evidence type="ECO:0000256" key="1">
    <source>
        <dbReference type="ARBA" id="ARBA00022443"/>
    </source>
</evidence>
<feature type="compositionally biased region" description="Polar residues" evidence="4">
    <location>
        <begin position="726"/>
        <end position="750"/>
    </location>
</feature>
<dbReference type="PROSITE" id="PS50105">
    <property type="entry name" value="SAM_DOMAIN"/>
    <property type="match status" value="2"/>
</dbReference>
<comment type="caution">
    <text evidence="7">The sequence shown here is derived from an EMBL/GenBank/DDBJ whole genome shotgun (WGS) entry which is preliminary data.</text>
</comment>
<dbReference type="SUPFAM" id="SSF47769">
    <property type="entry name" value="SAM/Pointed domain"/>
    <property type="match status" value="2"/>
</dbReference>
<keyword evidence="2" id="KW-0597">Phosphoprotein</keyword>
<feature type="region of interest" description="Disordered" evidence="4">
    <location>
        <begin position="122"/>
        <end position="145"/>
    </location>
</feature>
<dbReference type="Proteomes" id="UP001239994">
    <property type="component" value="Unassembled WGS sequence"/>
</dbReference>
<feature type="compositionally biased region" description="Gly residues" evidence="4">
    <location>
        <begin position="440"/>
        <end position="449"/>
    </location>
</feature>
<dbReference type="FunFam" id="1.10.150.50:FF:000024">
    <property type="entry name" value="Putative sam and sh3 domain-containing protein 1"/>
    <property type="match status" value="1"/>
</dbReference>
<feature type="region of interest" description="Disordered" evidence="4">
    <location>
        <begin position="957"/>
        <end position="993"/>
    </location>
</feature>
<dbReference type="InterPro" id="IPR021090">
    <property type="entry name" value="SPIDER"/>
</dbReference>
<dbReference type="PANTHER" id="PTHR12301:SF3">
    <property type="entry name" value="SAM AND SH3 DOMAIN-CONTAINING PROTEIN 1"/>
    <property type="match status" value="1"/>
</dbReference>
<feature type="domain" description="SAM" evidence="6">
    <location>
        <begin position="1439"/>
        <end position="1503"/>
    </location>
</feature>
<feature type="region of interest" description="Disordered" evidence="4">
    <location>
        <begin position="1280"/>
        <end position="1321"/>
    </location>
</feature>
<proteinExistence type="predicted"/>
<accession>A0AAD9E5U4</accession>
<feature type="compositionally biased region" description="Low complexity" evidence="4">
    <location>
        <begin position="761"/>
        <end position="781"/>
    </location>
</feature>
<dbReference type="Pfam" id="PF12485">
    <property type="entry name" value="SPIDER"/>
    <property type="match status" value="1"/>
</dbReference>
<dbReference type="EMBL" id="JAROKS010000003">
    <property type="protein sequence ID" value="KAK1805488.1"/>
    <property type="molecule type" value="Genomic_DNA"/>
</dbReference>
<feature type="region of interest" description="Disordered" evidence="4">
    <location>
        <begin position="423"/>
        <end position="579"/>
    </location>
</feature>
<dbReference type="CDD" id="cd11967">
    <property type="entry name" value="SH3_SASH1"/>
    <property type="match status" value="1"/>
</dbReference>
<protein>
    <recommendedName>
        <fullName evidence="9">SAM and SH3 domain containing 1a</fullName>
    </recommendedName>
</protein>
<dbReference type="Pfam" id="PF07653">
    <property type="entry name" value="SH3_2"/>
    <property type="match status" value="1"/>
</dbReference>
<evidence type="ECO:0000256" key="3">
    <source>
        <dbReference type="PROSITE-ProRule" id="PRU00192"/>
    </source>
</evidence>
<feature type="compositionally biased region" description="Polar residues" evidence="4">
    <location>
        <begin position="1295"/>
        <end position="1309"/>
    </location>
</feature>
<feature type="region of interest" description="Disordered" evidence="4">
    <location>
        <begin position="1121"/>
        <end position="1142"/>
    </location>
</feature>
<feature type="region of interest" description="Disordered" evidence="4">
    <location>
        <begin position="1224"/>
        <end position="1267"/>
    </location>
</feature>
<dbReference type="InterPro" id="IPR035720">
    <property type="entry name" value="SASH1_SH3"/>
</dbReference>
<gene>
    <name evidence="7" type="ORF">P4O66_019787</name>
</gene>
<feature type="region of interest" description="Disordered" evidence="4">
    <location>
        <begin position="703"/>
        <end position="818"/>
    </location>
</feature>
<feature type="region of interest" description="Disordered" evidence="4">
    <location>
        <begin position="1051"/>
        <end position="1071"/>
    </location>
</feature>
<keyword evidence="1 3" id="KW-0728">SH3 domain</keyword>
<evidence type="ECO:0000313" key="8">
    <source>
        <dbReference type="Proteomes" id="UP001239994"/>
    </source>
</evidence>
<dbReference type="InterPro" id="IPR051725">
    <property type="entry name" value="SAM-SH3_domain_protein"/>
</dbReference>
<feature type="compositionally biased region" description="Basic residues" evidence="4">
    <location>
        <begin position="494"/>
        <end position="503"/>
    </location>
</feature>
<name>A0AAD9E5U4_9TELE</name>
<feature type="non-terminal residue" evidence="7">
    <location>
        <position position="1508"/>
    </location>
</feature>
<reference evidence="7" key="1">
    <citation type="submission" date="2023-03" db="EMBL/GenBank/DDBJ databases">
        <title>Electrophorus voltai genome.</title>
        <authorList>
            <person name="Bian C."/>
        </authorList>
    </citation>
    <scope>NUCLEOTIDE SEQUENCE</scope>
    <source>
        <strain evidence="7">CB-2022</strain>
        <tissue evidence="7">Muscle</tissue>
    </source>
</reference>
<dbReference type="InterPro" id="IPR001452">
    <property type="entry name" value="SH3_domain"/>
</dbReference>
<feature type="compositionally biased region" description="Basic and acidic residues" evidence="4">
    <location>
        <begin position="129"/>
        <end position="145"/>
    </location>
</feature>
<dbReference type="Gene3D" id="1.10.150.50">
    <property type="entry name" value="Transcription Factor, Ets-1"/>
    <property type="match status" value="2"/>
</dbReference>
<dbReference type="SUPFAM" id="SSF50044">
    <property type="entry name" value="SH3-domain"/>
    <property type="match status" value="1"/>
</dbReference>
<dbReference type="PANTHER" id="PTHR12301">
    <property type="entry name" value="SAM-DOMAIN, SH3 AND NUCLEAR LOCALIZATION SIGNALS PROTEIN RELATED"/>
    <property type="match status" value="1"/>
</dbReference>
<dbReference type="Pfam" id="PF26285">
    <property type="entry name" value="SASH1_Homeodomain"/>
    <property type="match status" value="1"/>
</dbReference>
<dbReference type="InterPro" id="IPR058666">
    <property type="entry name" value="SASH1/NUB1_homeodomain"/>
</dbReference>
<keyword evidence="8" id="KW-1185">Reference proteome</keyword>
<dbReference type="SMART" id="SM00454">
    <property type="entry name" value="SAM"/>
    <property type="match status" value="2"/>
</dbReference>